<evidence type="ECO:0000313" key="5">
    <source>
        <dbReference type="Proteomes" id="UP000044602"/>
    </source>
</evidence>
<evidence type="ECO:0000313" key="2">
    <source>
        <dbReference type="EMBL" id="CRK30633.1"/>
    </source>
</evidence>
<evidence type="ECO:0000313" key="3">
    <source>
        <dbReference type="EMBL" id="CRK39415.1"/>
    </source>
</evidence>
<feature type="compositionally biased region" description="Basic and acidic residues" evidence="1">
    <location>
        <begin position="43"/>
        <end position="89"/>
    </location>
</feature>
<protein>
    <submittedName>
        <fullName evidence="3">Uncharacterized protein</fullName>
    </submittedName>
</protein>
<keyword evidence="5" id="KW-1185">Reference proteome</keyword>
<organism evidence="3 5">
    <name type="scientific">Verticillium longisporum</name>
    <name type="common">Verticillium dahliae var. longisporum</name>
    <dbReference type="NCBI Taxonomy" id="100787"/>
    <lineage>
        <taxon>Eukaryota</taxon>
        <taxon>Fungi</taxon>
        <taxon>Dikarya</taxon>
        <taxon>Ascomycota</taxon>
        <taxon>Pezizomycotina</taxon>
        <taxon>Sordariomycetes</taxon>
        <taxon>Hypocreomycetidae</taxon>
        <taxon>Glomerellales</taxon>
        <taxon>Plectosphaerellaceae</taxon>
        <taxon>Verticillium</taxon>
    </lineage>
</organism>
<proteinExistence type="predicted"/>
<accession>A0A0G4MZG4</accession>
<dbReference type="AlphaFoldDB" id="A0A0G4MZG4"/>
<evidence type="ECO:0000313" key="6">
    <source>
        <dbReference type="Proteomes" id="UP000045706"/>
    </source>
</evidence>
<evidence type="ECO:0000256" key="1">
    <source>
        <dbReference type="SAM" id="MobiDB-lite"/>
    </source>
</evidence>
<sequence length="144" mass="16553">MPLYQDIETLKQKLGGAYASVLVIMHERQRERERLAMEAKIKAKKEAEDKAQKEAEAEEKAKEEAEAKAKKQADEAAAKERQQRREALRPPRLQMSLIMKVATHLSDQDDDEYDDAYLSTAELAEGTSHYADNDWTFVQRPFGR</sequence>
<dbReference type="Proteomes" id="UP000045706">
    <property type="component" value="Unassembled WGS sequence"/>
</dbReference>
<feature type="non-terminal residue" evidence="3">
    <location>
        <position position="144"/>
    </location>
</feature>
<evidence type="ECO:0000313" key="4">
    <source>
        <dbReference type="EMBL" id="KAG7137659.1"/>
    </source>
</evidence>
<reference evidence="4" key="2">
    <citation type="journal article" date="2021" name="Mol. Plant Pathol.">
        <title>A 20-kb lineage-specific genomic region tames virulence in pathogenic amphidiploid Verticillium longisporum.</title>
        <authorList>
            <person name="Harting R."/>
            <person name="Starke J."/>
            <person name="Kusch H."/>
            <person name="Poggeler S."/>
            <person name="Maurus I."/>
            <person name="Schluter R."/>
            <person name="Landesfeind M."/>
            <person name="Bulla I."/>
            <person name="Nowrousian M."/>
            <person name="de Jonge R."/>
            <person name="Stahlhut G."/>
            <person name="Hoff K.J."/>
            <person name="Asshauer K.P."/>
            <person name="Thurmer A."/>
            <person name="Stanke M."/>
            <person name="Daniel R."/>
            <person name="Morgenstern B."/>
            <person name="Thomma B.P.H.J."/>
            <person name="Kronstad J.W."/>
            <person name="Braus-Stromeyer S.A."/>
            <person name="Braus G.H."/>
        </authorList>
    </citation>
    <scope>NUCLEOTIDE SEQUENCE</scope>
    <source>
        <strain evidence="4">Vl32</strain>
    </source>
</reference>
<dbReference type="EMBL" id="CVQI01023002">
    <property type="protein sequence ID" value="CRK30633.1"/>
    <property type="molecule type" value="Genomic_DNA"/>
</dbReference>
<feature type="region of interest" description="Disordered" evidence="1">
    <location>
        <begin position="43"/>
        <end position="92"/>
    </location>
</feature>
<dbReference type="Proteomes" id="UP000044602">
    <property type="component" value="Unassembled WGS sequence"/>
</dbReference>
<gene>
    <name evidence="3" type="ORF">BN1708_001632</name>
    <name evidence="2" type="ORF">BN1723_014397</name>
    <name evidence="4" type="ORF">HYQ45_005065</name>
</gene>
<dbReference type="Proteomes" id="UP000689129">
    <property type="component" value="Unassembled WGS sequence"/>
</dbReference>
<name>A0A0G4MZG4_VERLO</name>
<dbReference type="EMBL" id="CVQH01025860">
    <property type="protein sequence ID" value="CRK39415.1"/>
    <property type="molecule type" value="Genomic_DNA"/>
</dbReference>
<dbReference type="EMBL" id="JAEMWZ010000084">
    <property type="protein sequence ID" value="KAG7137659.1"/>
    <property type="molecule type" value="Genomic_DNA"/>
</dbReference>
<reference evidence="5 6" key="1">
    <citation type="submission" date="2015-05" db="EMBL/GenBank/DDBJ databases">
        <authorList>
            <person name="Fogelqvist Johan"/>
        </authorList>
    </citation>
    <scope>NUCLEOTIDE SEQUENCE [LARGE SCALE GENOMIC DNA]</scope>
    <source>
        <strain evidence="3">VL1</strain>
        <strain evidence="2">VL2</strain>
    </source>
</reference>
<dbReference type="OrthoDB" id="10622107at2759"/>